<evidence type="ECO:0000256" key="1">
    <source>
        <dbReference type="SAM" id="Phobius"/>
    </source>
</evidence>
<feature type="transmembrane region" description="Helical" evidence="1">
    <location>
        <begin position="12"/>
        <end position="29"/>
    </location>
</feature>
<keyword evidence="1" id="KW-0472">Membrane</keyword>
<evidence type="ECO:0000313" key="2">
    <source>
        <dbReference type="EMBL" id="GAA3559114.1"/>
    </source>
</evidence>
<evidence type="ECO:0000313" key="3">
    <source>
        <dbReference type="Proteomes" id="UP001500954"/>
    </source>
</evidence>
<protein>
    <recommendedName>
        <fullName evidence="4">RING-type E3 ubiquitin transferase</fullName>
    </recommendedName>
</protein>
<name>A0ABP6X3T9_9FLAO</name>
<organism evidence="2 3">
    <name type="scientific">Snuella lapsa</name>
    <dbReference type="NCBI Taxonomy" id="870481"/>
    <lineage>
        <taxon>Bacteria</taxon>
        <taxon>Pseudomonadati</taxon>
        <taxon>Bacteroidota</taxon>
        <taxon>Flavobacteriia</taxon>
        <taxon>Flavobacteriales</taxon>
        <taxon>Flavobacteriaceae</taxon>
        <taxon>Snuella</taxon>
    </lineage>
</organism>
<sequence length="236" mass="26911">MILMLESKGIVVSIMIAIVVLLMASAYYFNRKQRVLRQLSKFKPKKILQFRTNELTKLTGKVLHAHEPFVTPLSKRACVAYTIKIAQKKSSGKSSYWKTIVSQENIQDFFIEQQGEVVMVKPTKMPKNYDAYFVEDKRVSSGFFSDPTPEFQKVLKYYGVESTNFFGFNKTLRYTERILGVGEIITVGGIAKWKTLKAPMENLSYSKIAALESGPSQKLILTDLPQAKIISDEMKR</sequence>
<comment type="caution">
    <text evidence="2">The sequence shown here is derived from an EMBL/GenBank/DDBJ whole genome shotgun (WGS) entry which is preliminary data.</text>
</comment>
<proteinExistence type="predicted"/>
<dbReference type="Proteomes" id="UP001500954">
    <property type="component" value="Unassembled WGS sequence"/>
</dbReference>
<reference evidence="3" key="1">
    <citation type="journal article" date="2019" name="Int. J. Syst. Evol. Microbiol.">
        <title>The Global Catalogue of Microorganisms (GCM) 10K type strain sequencing project: providing services to taxonomists for standard genome sequencing and annotation.</title>
        <authorList>
            <consortium name="The Broad Institute Genomics Platform"/>
            <consortium name="The Broad Institute Genome Sequencing Center for Infectious Disease"/>
            <person name="Wu L."/>
            <person name="Ma J."/>
        </authorList>
    </citation>
    <scope>NUCLEOTIDE SEQUENCE [LARGE SCALE GENOMIC DNA]</scope>
    <source>
        <strain evidence="3">JCM 17111</strain>
    </source>
</reference>
<keyword evidence="1" id="KW-1133">Transmembrane helix</keyword>
<keyword evidence="3" id="KW-1185">Reference proteome</keyword>
<accession>A0ABP6X3T9</accession>
<keyword evidence="1" id="KW-0812">Transmembrane</keyword>
<dbReference type="EMBL" id="BAABCY010000020">
    <property type="protein sequence ID" value="GAA3559114.1"/>
    <property type="molecule type" value="Genomic_DNA"/>
</dbReference>
<gene>
    <name evidence="2" type="ORF">GCM10022395_07730</name>
</gene>
<evidence type="ECO:0008006" key="4">
    <source>
        <dbReference type="Google" id="ProtNLM"/>
    </source>
</evidence>
<dbReference type="RefSeq" id="WP_345004501.1">
    <property type="nucleotide sequence ID" value="NZ_BAABCY010000020.1"/>
</dbReference>